<evidence type="ECO:0000256" key="1">
    <source>
        <dbReference type="SAM" id="MobiDB-lite"/>
    </source>
</evidence>
<dbReference type="AlphaFoldDB" id="B8GFF9"/>
<organism evidence="2 3">
    <name type="scientific">Methanosphaerula palustris (strain ATCC BAA-1556 / DSM 19958 / E1-9c)</name>
    <dbReference type="NCBI Taxonomy" id="521011"/>
    <lineage>
        <taxon>Archaea</taxon>
        <taxon>Methanobacteriati</taxon>
        <taxon>Methanobacteriota</taxon>
        <taxon>Stenosarchaea group</taxon>
        <taxon>Methanomicrobia</taxon>
        <taxon>Methanomicrobiales</taxon>
        <taxon>Methanoregulaceae</taxon>
        <taxon>Methanosphaerula</taxon>
    </lineage>
</organism>
<name>B8GFF9_METPE</name>
<evidence type="ECO:0000313" key="3">
    <source>
        <dbReference type="Proteomes" id="UP000002457"/>
    </source>
</evidence>
<reference evidence="2 3" key="1">
    <citation type="journal article" date="2015" name="Genome Announc.">
        <title>Complete Genome Sequence of Methanosphaerula palustris E1-9CT, a Hydrogenotrophic Methanogen Isolated from a Minerotrophic Fen Peatland.</title>
        <authorList>
            <person name="Cadillo-Quiroz H."/>
            <person name="Browne P."/>
            <person name="Kyrpides N."/>
            <person name="Woyke T."/>
            <person name="Goodwin L."/>
            <person name="Detter C."/>
            <person name="Yavitt J.B."/>
            <person name="Zinder S.H."/>
        </authorList>
    </citation>
    <scope>NUCLEOTIDE SEQUENCE [LARGE SCALE GENOMIC DNA]</scope>
    <source>
        <strain evidence="3">ATCC BAA-1556 / DSM 19958 / E1-9c</strain>
    </source>
</reference>
<dbReference type="Proteomes" id="UP000002457">
    <property type="component" value="Chromosome"/>
</dbReference>
<sequence length="58" mass="6764">MRAWSAVIDEIVTNEYNPNHSEEDPIDVRSARCRRFEGKQGPVREKVGDDMETRGEMR</sequence>
<protein>
    <submittedName>
        <fullName evidence="2">Uncharacterized protein</fullName>
    </submittedName>
</protein>
<dbReference type="EMBL" id="CP001338">
    <property type="protein sequence ID" value="ACL16007.1"/>
    <property type="molecule type" value="Genomic_DNA"/>
</dbReference>
<proteinExistence type="predicted"/>
<gene>
    <name evidence="2" type="ordered locus">Mpal_0636</name>
</gene>
<dbReference type="HOGENOM" id="CLU_2968498_0_0_2"/>
<feature type="region of interest" description="Disordered" evidence="1">
    <location>
        <begin position="37"/>
        <end position="58"/>
    </location>
</feature>
<keyword evidence="3" id="KW-1185">Reference proteome</keyword>
<dbReference type="KEGG" id="mpl:Mpal_0636"/>
<evidence type="ECO:0000313" key="2">
    <source>
        <dbReference type="EMBL" id="ACL16007.1"/>
    </source>
</evidence>
<accession>B8GFF9</accession>
<dbReference type="STRING" id="521011.Mpal_0636"/>